<dbReference type="STRING" id="931890.I6NEB6"/>
<dbReference type="PROSITE" id="PS51444">
    <property type="entry name" value="FH2"/>
    <property type="match status" value="1"/>
</dbReference>
<dbReference type="GO" id="GO:0070649">
    <property type="term" value="P:formin-nucleated actin cable assembly"/>
    <property type="evidence" value="ECO:0007669"/>
    <property type="project" value="UniProtKB-ARBA"/>
</dbReference>
<organism evidence="7 8">
    <name type="scientific">Eremothecium cymbalariae (strain CBS 270.75 / DBVPG 7215 / KCTC 17166 / NRRL Y-17582)</name>
    <name type="common">Yeast</name>
    <dbReference type="NCBI Taxonomy" id="931890"/>
    <lineage>
        <taxon>Eukaryota</taxon>
        <taxon>Fungi</taxon>
        <taxon>Dikarya</taxon>
        <taxon>Ascomycota</taxon>
        <taxon>Saccharomycotina</taxon>
        <taxon>Saccharomycetes</taxon>
        <taxon>Saccharomycetales</taxon>
        <taxon>Saccharomycetaceae</taxon>
        <taxon>Eremothecium</taxon>
    </lineage>
</organism>
<dbReference type="GO" id="GO:0005938">
    <property type="term" value="C:cell cortex"/>
    <property type="evidence" value="ECO:0007669"/>
    <property type="project" value="UniProtKB-ARBA"/>
</dbReference>
<dbReference type="GO" id="GO:0031267">
    <property type="term" value="F:small GTPase binding"/>
    <property type="evidence" value="ECO:0007669"/>
    <property type="project" value="InterPro"/>
</dbReference>
<keyword evidence="8" id="KW-1185">Reference proteome</keyword>
<dbReference type="GO" id="GO:0015629">
    <property type="term" value="C:actin cytoskeleton"/>
    <property type="evidence" value="ECO:0007669"/>
    <property type="project" value="UniProtKB-ARBA"/>
</dbReference>
<dbReference type="KEGG" id="erc:Ecym_5679"/>
<dbReference type="PANTHER" id="PTHR47102:SF1">
    <property type="entry name" value="BNI1-RELATED PROTEIN 1"/>
    <property type="match status" value="1"/>
</dbReference>
<dbReference type="PANTHER" id="PTHR47102">
    <property type="entry name" value="PROTEIN BNI1"/>
    <property type="match status" value="1"/>
</dbReference>
<evidence type="ECO:0000256" key="4">
    <source>
        <dbReference type="SAM" id="MobiDB-lite"/>
    </source>
</evidence>
<evidence type="ECO:0000256" key="3">
    <source>
        <dbReference type="SAM" id="Coils"/>
    </source>
</evidence>
<dbReference type="GO" id="GO:0043332">
    <property type="term" value="C:mating projection tip"/>
    <property type="evidence" value="ECO:0007669"/>
    <property type="project" value="TreeGrafter"/>
</dbReference>
<dbReference type="GeneID" id="11472147"/>
<dbReference type="SMART" id="SM01139">
    <property type="entry name" value="Drf_FH3"/>
    <property type="match status" value="1"/>
</dbReference>
<dbReference type="RefSeq" id="XP_003647225.1">
    <property type="nucleotide sequence ID" value="XM_003647177.1"/>
</dbReference>
<feature type="domain" description="GBD/FH3" evidence="5">
    <location>
        <begin position="91"/>
        <end position="460"/>
    </location>
</feature>
<dbReference type="SMART" id="SM00498">
    <property type="entry name" value="FH2"/>
    <property type="match status" value="1"/>
</dbReference>
<evidence type="ECO:0000313" key="7">
    <source>
        <dbReference type="EMBL" id="AET40408.1"/>
    </source>
</evidence>
<evidence type="ECO:0000256" key="1">
    <source>
        <dbReference type="ARBA" id="ARBA00023054"/>
    </source>
</evidence>
<dbReference type="InterPro" id="IPR011989">
    <property type="entry name" value="ARM-like"/>
</dbReference>
<dbReference type="GO" id="GO:0071474">
    <property type="term" value="P:cellular hyperosmotic response"/>
    <property type="evidence" value="ECO:0007669"/>
    <property type="project" value="UniProtKB-ARBA"/>
</dbReference>
<dbReference type="GO" id="GO:0003779">
    <property type="term" value="F:actin binding"/>
    <property type="evidence" value="ECO:0007669"/>
    <property type="project" value="InterPro"/>
</dbReference>
<gene>
    <name evidence="7" type="ordered locus">Ecym_5679</name>
</gene>
<dbReference type="InParanoid" id="I6NEB6"/>
<dbReference type="InterPro" id="IPR014768">
    <property type="entry name" value="GBD/FH3_dom"/>
</dbReference>
<dbReference type="SUPFAM" id="SSF48371">
    <property type="entry name" value="ARM repeat"/>
    <property type="match status" value="1"/>
</dbReference>
<dbReference type="Pfam" id="PF06367">
    <property type="entry name" value="Drf_FH3"/>
    <property type="match status" value="1"/>
</dbReference>
<protein>
    <recommendedName>
        <fullName evidence="9">FH2 domain-containing protein</fullName>
    </recommendedName>
</protein>
<dbReference type="SMART" id="SM01140">
    <property type="entry name" value="Drf_GBD"/>
    <property type="match status" value="1"/>
</dbReference>
<dbReference type="InterPro" id="IPR051661">
    <property type="entry name" value="Actin_filament_regulator"/>
</dbReference>
<dbReference type="GO" id="GO:0051016">
    <property type="term" value="P:barbed-end actin filament capping"/>
    <property type="evidence" value="ECO:0007669"/>
    <property type="project" value="UniProtKB-ARBA"/>
</dbReference>
<feature type="compositionally biased region" description="Polar residues" evidence="4">
    <location>
        <begin position="8"/>
        <end position="21"/>
    </location>
</feature>
<accession>I6NEB6</accession>
<dbReference type="GO" id="GO:0005522">
    <property type="term" value="F:profilin binding"/>
    <property type="evidence" value="ECO:0007669"/>
    <property type="project" value="UniProtKB-ARBA"/>
</dbReference>
<dbReference type="GO" id="GO:1903475">
    <property type="term" value="P:mitotic actomyosin contractile ring assembly"/>
    <property type="evidence" value="ECO:0007669"/>
    <property type="project" value="UniProtKB-ARBA"/>
</dbReference>
<dbReference type="PROSITE" id="PS51232">
    <property type="entry name" value="GBD_FH3"/>
    <property type="match status" value="1"/>
</dbReference>
<feature type="domain" description="FH2" evidence="6">
    <location>
        <begin position="806"/>
        <end position="1223"/>
    </location>
</feature>
<evidence type="ECO:0000259" key="6">
    <source>
        <dbReference type="PROSITE" id="PS51444"/>
    </source>
</evidence>
<feature type="region of interest" description="Disordered" evidence="4">
    <location>
        <begin position="1"/>
        <end position="21"/>
    </location>
</feature>
<evidence type="ECO:0000313" key="8">
    <source>
        <dbReference type="Proteomes" id="UP000006790"/>
    </source>
</evidence>
<comment type="similarity">
    <text evidence="2">Belongs to the formin homology family. BNI1 subfamily.</text>
</comment>
<keyword evidence="1 3" id="KW-0175">Coiled coil</keyword>
<dbReference type="GO" id="GO:0032153">
    <property type="term" value="C:cell division site"/>
    <property type="evidence" value="ECO:0007669"/>
    <property type="project" value="UniProtKB-ARBA"/>
</dbReference>
<dbReference type="HOGENOM" id="CLU_002339_0_0_1"/>
<evidence type="ECO:0000259" key="5">
    <source>
        <dbReference type="PROSITE" id="PS51232"/>
    </source>
</evidence>
<feature type="coiled-coil region" evidence="3">
    <location>
        <begin position="482"/>
        <end position="555"/>
    </location>
</feature>
<evidence type="ECO:0008006" key="9">
    <source>
        <dbReference type="Google" id="ProtNLM"/>
    </source>
</evidence>
<dbReference type="GO" id="GO:0005935">
    <property type="term" value="C:cellular bud neck"/>
    <property type="evidence" value="ECO:0007669"/>
    <property type="project" value="UniProtKB-ARBA"/>
</dbReference>
<dbReference type="InterPro" id="IPR010473">
    <property type="entry name" value="GTPase-bd"/>
</dbReference>
<proteinExistence type="inferred from homology"/>
<dbReference type="OrthoDB" id="1104827at2759"/>
<dbReference type="Gene3D" id="1.20.58.2220">
    <property type="entry name" value="Formin, FH2 domain"/>
    <property type="match status" value="1"/>
</dbReference>
<evidence type="ECO:0000256" key="2">
    <source>
        <dbReference type="ARBA" id="ARBA00037935"/>
    </source>
</evidence>
<dbReference type="Pfam" id="PF02181">
    <property type="entry name" value="FH2"/>
    <property type="match status" value="1"/>
</dbReference>
<dbReference type="eggNOG" id="KOG1922">
    <property type="taxonomic scope" value="Eukaryota"/>
</dbReference>
<dbReference type="Gene3D" id="6.10.30.50">
    <property type="match status" value="1"/>
</dbReference>
<dbReference type="InterPro" id="IPR016024">
    <property type="entry name" value="ARM-type_fold"/>
</dbReference>
<dbReference type="InterPro" id="IPR015425">
    <property type="entry name" value="FH2_Formin"/>
</dbReference>
<sequence>MHTRECVPSQNNSLKPWPATESSGQIIGTISKGNNIQQDMNSIPGNLDHTYIATPVKDQNLYKHETMVLDYGDAAPYCDKLILPVTNFDKDVVPDEAVVNFHFNRILSNKNVSSCLNADLGKLSCRKKWDLVCNAQNRRNVLNPSRTPSNSEDPAQEVIRFLNENLNDPITLPNIWYQLEKLLRHRYTCQVFLSEGGISKLLRQSVSVTKEMEYVYLRCFKTLINQKKGRLEILQNIEVTKMLSLFVGNSNSQARTRLITTDILLLLTYMDSAKISRELEPYYSEWFTAFDNTISDESQWHQSSFIIQKPQQLMIDYCVSTMFLVNSIVQGLPSYNEKRKTLAMLKYAGIHRIFQKISNSKKRFDSEILLDQIAKYRDREVDVASKFTIEQHIEQNISFASQVNTILNLAQSTSLEPSMAKLFESVIEIIKFRKCTESAKILELLALLLSYLLENSYCEDDDGPENALKLSLNTLMINLLFNKTAIKELDEMKLRMEEMKEVISQLETKNLVLSSPTFDKNNSIGGKVSKKLHYIAELEEKLEAIEKQRKNDGTRYKHDYVHKGHDGKYSFTKNAISLFAALKNGNGLPHSNIGRSSSIVRNKRVSLTVLFSDDCNRRSFSGPEGMQSSESENRDFINLGQPHKKKVKQSKLNNIVSPDLSPQLSEPHALLAPSPTLTLCSNVGGNTAKIPKIIGASVATSTEIPLLSKDQSLLPPPAPPVPKSLMNNVLKLSPPTSVRRPTTVMAPPAPPLPQYLLNHGTMSQRTPMSQQARSGTSGSTFSAIPPPPPPLPVSLSAGSLYASQIPSLTSCQKVKLKQIHWDKIDDISKTVWSDDKERVSVSSELANFGVFKEIEELFKIVPAAPKVGNTMFTAQNTRNGKVTLLSNDLAQQFGINLYIFSNYSVEELVEKVLLCDTEVMKNQSVIEFFSKDDINHIPQSIQRMFAPYETNYLTGDKPEKDSRSLDRADRIYLELFYNLRSYWAPRAKYLLALLTYEKDYYDILYKLQRIDDGTTAIKTSKRLKPLLFIIIEVGNYMNNKQALGIQLSSLNKLAFTKTSKDNNLSFIHVIESIVRLNYPDLHGFVNDLEKILDVSNIIVQHVQQEAQEFYEKISTLERSLRVGVLSDSSKFHPKDKFLINTESNISHAMKKADLLKQQCTLTMGEFDKLMVFWGEDPNNVFSKNTFFQKFLDFALLFKKANKENIEREVRRVCESRRYLLEKTGNSHIRVDRSERCTLPSLPADSDDQQAVEILIKRLRNVRQLDGKLFRDSKGVESSQPSSRARQKEDGDLLLRTREMLLGVKKI</sequence>
<dbReference type="InterPro" id="IPR010472">
    <property type="entry name" value="FH3_dom"/>
</dbReference>
<dbReference type="FunFam" id="1.20.58.2220:FF:000006">
    <property type="entry name" value="Cytokinesis protein sepA"/>
    <property type="match status" value="1"/>
</dbReference>
<dbReference type="SUPFAM" id="SSF101447">
    <property type="entry name" value="Formin homology 2 domain (FH2 domain)"/>
    <property type="match status" value="1"/>
</dbReference>
<dbReference type="InterPro" id="IPR042201">
    <property type="entry name" value="FH2_Formin_sf"/>
</dbReference>
<dbReference type="Proteomes" id="UP000006790">
    <property type="component" value="Chromosome 5"/>
</dbReference>
<dbReference type="FunCoup" id="I6NEB6">
    <property type="interactions" value="273"/>
</dbReference>
<dbReference type="Gene3D" id="1.25.10.10">
    <property type="entry name" value="Leucine-rich Repeat Variant"/>
    <property type="match status" value="1"/>
</dbReference>
<name>I6NEB6_ERECY</name>
<dbReference type="EMBL" id="CP002501">
    <property type="protein sequence ID" value="AET40408.1"/>
    <property type="molecule type" value="Genomic_DNA"/>
</dbReference>
<dbReference type="OMA" id="DINHIPQ"/>
<dbReference type="GO" id="GO:0045010">
    <property type="term" value="P:actin nucleation"/>
    <property type="evidence" value="ECO:0007669"/>
    <property type="project" value="UniProtKB-ARBA"/>
</dbReference>
<reference evidence="7 8" key="1">
    <citation type="journal article" date="2011" name="G3 (Bethesda)">
        <title>Genome evolution in the Eremothecium clade of the Saccharomyces complex revealed by comparative genomics.</title>
        <authorList>
            <person name="Wendland J."/>
            <person name="Walther A."/>
        </authorList>
    </citation>
    <scope>NUCLEOTIDE SEQUENCE [LARGE SCALE GENOMIC DNA]</scope>
    <source>
        <strain evidence="8">CBS 270.75 / DBVPG 7215 / KCTC 17166 / NRRL Y-17582</strain>
    </source>
</reference>